<keyword evidence="9" id="KW-0808">Transferase</keyword>
<feature type="transmembrane region" description="Helical" evidence="22">
    <location>
        <begin position="79"/>
        <end position="99"/>
    </location>
</feature>
<dbReference type="Pfam" id="PF01554">
    <property type="entry name" value="MatE"/>
    <property type="match status" value="2"/>
</dbReference>
<evidence type="ECO:0000256" key="5">
    <source>
        <dbReference type="ARBA" id="ARBA00004906"/>
    </source>
</evidence>
<keyword evidence="17 22" id="KW-1133">Transmembrane helix</keyword>
<dbReference type="InterPro" id="IPR014721">
    <property type="entry name" value="Ribsml_uS5_D2-typ_fold_subgr"/>
</dbReference>
<evidence type="ECO:0000256" key="16">
    <source>
        <dbReference type="ARBA" id="ARBA00022980"/>
    </source>
</evidence>
<evidence type="ECO:0000256" key="6">
    <source>
        <dbReference type="ARBA" id="ARBA00005251"/>
    </source>
</evidence>
<evidence type="ECO:0000256" key="17">
    <source>
        <dbReference type="ARBA" id="ARBA00022989"/>
    </source>
</evidence>
<feature type="transmembrane region" description="Helical" evidence="22">
    <location>
        <begin position="258"/>
        <end position="282"/>
    </location>
</feature>
<dbReference type="Gene3D" id="3.30.230.10">
    <property type="match status" value="1"/>
</dbReference>
<proteinExistence type="inferred from homology"/>
<dbReference type="InterPro" id="IPR002528">
    <property type="entry name" value="MATE_fam"/>
</dbReference>
<comment type="similarity">
    <text evidence="8 22">Belongs to the multi antimicrobial extrusion (MATE) (TC 2.A.66.1) family.</text>
</comment>
<dbReference type="InterPro" id="IPR002867">
    <property type="entry name" value="IBR_dom"/>
</dbReference>
<comment type="cofactor">
    <cofactor evidence="2">
        <name>Zn(2+)</name>
        <dbReference type="ChEBI" id="CHEBI:29105"/>
    </cofactor>
</comment>
<keyword evidence="10 22" id="KW-0812">Transmembrane</keyword>
<dbReference type="InterPro" id="IPR023035">
    <property type="entry name" value="Ribosomal_uS9_bac/plastid"/>
</dbReference>
<feature type="transmembrane region" description="Helical" evidence="22">
    <location>
        <begin position="157"/>
        <end position="174"/>
    </location>
</feature>
<feature type="region of interest" description="Disordered" evidence="23">
    <location>
        <begin position="717"/>
        <end position="746"/>
    </location>
</feature>
<dbReference type="NCBIfam" id="NF001099">
    <property type="entry name" value="PRK00132.1"/>
    <property type="match status" value="1"/>
</dbReference>
<dbReference type="InterPro" id="IPR045840">
    <property type="entry name" value="Ariadne"/>
</dbReference>
<evidence type="ECO:0000256" key="18">
    <source>
        <dbReference type="ARBA" id="ARBA00023136"/>
    </source>
</evidence>
<dbReference type="InterPro" id="IPR000754">
    <property type="entry name" value="Ribosomal_uS9"/>
</dbReference>
<dbReference type="Gene3D" id="3.30.40.10">
    <property type="entry name" value="Zinc/RING finger domain, C3HC4 (zinc finger)"/>
    <property type="match status" value="1"/>
</dbReference>
<reference evidence="26 27" key="1">
    <citation type="submission" date="2023-12" db="EMBL/GenBank/DDBJ databases">
        <title>A high-quality genome assembly for Dillenia turbinata (Dilleniales).</title>
        <authorList>
            <person name="Chanderbali A."/>
        </authorList>
    </citation>
    <scope>NUCLEOTIDE SEQUENCE [LARGE SCALE GENOMIC DNA]</scope>
    <source>
        <strain evidence="26">LSX21</strain>
        <tissue evidence="26">Leaf</tissue>
    </source>
</reference>
<dbReference type="NCBIfam" id="TIGR00797">
    <property type="entry name" value="matE"/>
    <property type="match status" value="1"/>
</dbReference>
<evidence type="ECO:0000256" key="19">
    <source>
        <dbReference type="ARBA" id="ARBA00023274"/>
    </source>
</evidence>
<dbReference type="PANTHER" id="PTHR11206">
    <property type="entry name" value="MULTIDRUG RESISTANCE PROTEIN"/>
    <property type="match status" value="1"/>
</dbReference>
<dbReference type="InterPro" id="IPR054694">
    <property type="entry name" value="Parkin-like_IBR"/>
</dbReference>
<comment type="similarity">
    <text evidence="6 21">Belongs to the universal ribosomal protein uS9 family.</text>
</comment>
<keyword evidence="16 21" id="KW-0689">Ribosomal protein</keyword>
<evidence type="ECO:0000256" key="2">
    <source>
        <dbReference type="ARBA" id="ARBA00001947"/>
    </source>
</evidence>
<feature type="transmembrane region" description="Helical" evidence="22">
    <location>
        <begin position="335"/>
        <end position="359"/>
    </location>
</feature>
<protein>
    <recommendedName>
        <fullName evidence="22">Protein DETOXIFICATION</fullName>
    </recommendedName>
    <alternativeName>
        <fullName evidence="22">Multidrug and toxic compound extrusion protein</fullName>
    </alternativeName>
</protein>
<evidence type="ECO:0000313" key="27">
    <source>
        <dbReference type="Proteomes" id="UP001370490"/>
    </source>
</evidence>
<evidence type="ECO:0000256" key="3">
    <source>
        <dbReference type="ARBA" id="ARBA00003976"/>
    </source>
</evidence>
<keyword evidence="19 21" id="KW-0687">Ribonucleoprotein</keyword>
<dbReference type="HAMAP" id="MF_00532_B">
    <property type="entry name" value="Ribosomal_uS9_B"/>
    <property type="match status" value="1"/>
</dbReference>
<dbReference type="GO" id="GO:0003735">
    <property type="term" value="F:structural constituent of ribosome"/>
    <property type="evidence" value="ECO:0007669"/>
    <property type="project" value="InterPro"/>
</dbReference>
<evidence type="ECO:0000259" key="25">
    <source>
        <dbReference type="PROSITE" id="PS51873"/>
    </source>
</evidence>
<dbReference type="InterPro" id="IPR020568">
    <property type="entry name" value="Ribosomal_Su5_D2-typ_SF"/>
</dbReference>
<evidence type="ECO:0000256" key="10">
    <source>
        <dbReference type="ARBA" id="ARBA00022692"/>
    </source>
</evidence>
<dbReference type="InterPro" id="IPR013083">
    <property type="entry name" value="Znf_RING/FYVE/PHD"/>
</dbReference>
<comment type="caution">
    <text evidence="26">The sequence shown here is derived from an EMBL/GenBank/DDBJ whole genome shotgun (WGS) entry which is preliminary data.</text>
</comment>
<name>A0AAN8VQW5_9MAGN</name>
<dbReference type="CDD" id="cd16773">
    <property type="entry name" value="RING-HC_RBR_TRIAD1"/>
    <property type="match status" value="1"/>
</dbReference>
<comment type="catalytic activity">
    <reaction evidence="1">
        <text>[E2 ubiquitin-conjugating enzyme]-S-ubiquitinyl-L-cysteine + [acceptor protein]-L-lysine = [E2 ubiquitin-conjugating enzyme]-L-cysteine + [acceptor protein]-N(6)-ubiquitinyl-L-lysine.</text>
        <dbReference type="EC" id="2.3.2.31"/>
    </reaction>
</comment>
<dbReference type="Pfam" id="PF22605">
    <property type="entry name" value="IBR_2"/>
    <property type="match status" value="1"/>
</dbReference>
<dbReference type="GO" id="GO:0005737">
    <property type="term" value="C:cytoplasm"/>
    <property type="evidence" value="ECO:0007669"/>
    <property type="project" value="UniProtKB-ARBA"/>
</dbReference>
<dbReference type="Gene3D" id="1.20.120.1750">
    <property type="match status" value="1"/>
</dbReference>
<dbReference type="GO" id="GO:0015935">
    <property type="term" value="C:small ribosomal subunit"/>
    <property type="evidence" value="ECO:0007669"/>
    <property type="project" value="UniProtKB-ARBA"/>
</dbReference>
<dbReference type="InterPro" id="IPR045069">
    <property type="entry name" value="MATE_euk"/>
</dbReference>
<dbReference type="SUPFAM" id="SSF57850">
    <property type="entry name" value="RING/U-box"/>
    <property type="match status" value="3"/>
</dbReference>
<keyword evidence="11" id="KW-0479">Metal-binding</keyword>
<keyword evidence="15" id="KW-0862">Zinc</keyword>
<feature type="transmembrane region" description="Helical" evidence="22">
    <location>
        <begin position="438"/>
        <end position="460"/>
    </location>
</feature>
<dbReference type="InterPro" id="IPR044066">
    <property type="entry name" value="TRIAD_supradom"/>
</dbReference>
<evidence type="ECO:0000256" key="21">
    <source>
        <dbReference type="RuleBase" id="RU003815"/>
    </source>
</evidence>
<dbReference type="GO" id="GO:0008270">
    <property type="term" value="F:zinc ion binding"/>
    <property type="evidence" value="ECO:0007669"/>
    <property type="project" value="UniProtKB-KW"/>
</dbReference>
<dbReference type="InterPro" id="IPR001841">
    <property type="entry name" value="Znf_RING"/>
</dbReference>
<dbReference type="FunFam" id="3.30.40.10:FF:000019">
    <property type="entry name" value="RBR-type E3 ubiquitin transferase"/>
    <property type="match status" value="1"/>
</dbReference>
<dbReference type="GO" id="GO:0015297">
    <property type="term" value="F:antiporter activity"/>
    <property type="evidence" value="ECO:0007669"/>
    <property type="project" value="InterPro"/>
</dbReference>
<evidence type="ECO:0000256" key="9">
    <source>
        <dbReference type="ARBA" id="ARBA00022679"/>
    </source>
</evidence>
<comment type="pathway">
    <text evidence="5">Protein modification; protein ubiquitination.</text>
</comment>
<feature type="transmembrane region" description="Helical" evidence="22">
    <location>
        <begin position="38"/>
        <end position="59"/>
    </location>
</feature>
<evidence type="ECO:0000313" key="26">
    <source>
        <dbReference type="EMBL" id="KAK6939518.1"/>
    </source>
</evidence>
<dbReference type="InterPro" id="IPR020574">
    <property type="entry name" value="Ribosomal_uS9_CS"/>
</dbReference>
<feature type="transmembrane region" description="Helical" evidence="22">
    <location>
        <begin position="379"/>
        <end position="401"/>
    </location>
</feature>
<comment type="subcellular location">
    <subcellularLocation>
        <location evidence="4">Membrane</location>
        <topology evidence="4">Multi-pass membrane protein</topology>
    </subcellularLocation>
</comment>
<feature type="compositionally biased region" description="Acidic residues" evidence="23">
    <location>
        <begin position="726"/>
        <end position="746"/>
    </location>
</feature>
<dbReference type="Pfam" id="PF19422">
    <property type="entry name" value="Ariadne"/>
    <property type="match status" value="1"/>
</dbReference>
<dbReference type="FunFam" id="1.20.120.1750:FF:000013">
    <property type="entry name" value="RBR-type E3 ubiquitin transferase"/>
    <property type="match status" value="1"/>
</dbReference>
<dbReference type="GO" id="GO:0042910">
    <property type="term" value="F:xenobiotic transmembrane transporter activity"/>
    <property type="evidence" value="ECO:0007669"/>
    <property type="project" value="InterPro"/>
</dbReference>
<feature type="domain" description="RING-type" evidence="24">
    <location>
        <begin position="848"/>
        <end position="896"/>
    </location>
</feature>
<feature type="transmembrane region" description="Helical" evidence="22">
    <location>
        <begin position="408"/>
        <end position="432"/>
    </location>
</feature>
<feature type="transmembrane region" description="Helical" evidence="22">
    <location>
        <begin position="213"/>
        <end position="237"/>
    </location>
</feature>
<evidence type="ECO:0000256" key="23">
    <source>
        <dbReference type="SAM" id="MobiDB-lite"/>
    </source>
</evidence>
<evidence type="ECO:0000259" key="24">
    <source>
        <dbReference type="PROSITE" id="PS50089"/>
    </source>
</evidence>
<dbReference type="FunFam" id="3.30.230.10:FF:000001">
    <property type="entry name" value="30S ribosomal protein S9"/>
    <property type="match status" value="1"/>
</dbReference>
<dbReference type="CDD" id="cd22586">
    <property type="entry name" value="Rcat_RBR_ARI1-like"/>
    <property type="match status" value="1"/>
</dbReference>
<dbReference type="Pfam" id="PF00380">
    <property type="entry name" value="Ribosomal_S9"/>
    <property type="match status" value="1"/>
</dbReference>
<evidence type="ECO:0000256" key="8">
    <source>
        <dbReference type="ARBA" id="ARBA00010199"/>
    </source>
</evidence>
<dbReference type="Proteomes" id="UP001370490">
    <property type="component" value="Unassembled WGS sequence"/>
</dbReference>
<dbReference type="Pfam" id="PF01485">
    <property type="entry name" value="IBR"/>
    <property type="match status" value="1"/>
</dbReference>
<organism evidence="26 27">
    <name type="scientific">Dillenia turbinata</name>
    <dbReference type="NCBI Taxonomy" id="194707"/>
    <lineage>
        <taxon>Eukaryota</taxon>
        <taxon>Viridiplantae</taxon>
        <taxon>Streptophyta</taxon>
        <taxon>Embryophyta</taxon>
        <taxon>Tracheophyta</taxon>
        <taxon>Spermatophyta</taxon>
        <taxon>Magnoliopsida</taxon>
        <taxon>eudicotyledons</taxon>
        <taxon>Gunneridae</taxon>
        <taxon>Pentapetalae</taxon>
        <taxon>Dilleniales</taxon>
        <taxon>Dilleniaceae</taxon>
        <taxon>Dillenia</taxon>
    </lineage>
</organism>
<comment type="similarity">
    <text evidence="7">Belongs to the RBR family. Ariadne subfamily.</text>
</comment>
<dbReference type="SUPFAM" id="SSF54211">
    <property type="entry name" value="Ribosomal protein S5 domain 2-like"/>
    <property type="match status" value="1"/>
</dbReference>
<keyword evidence="27" id="KW-1185">Reference proteome</keyword>
<evidence type="ECO:0000256" key="13">
    <source>
        <dbReference type="ARBA" id="ARBA00022771"/>
    </source>
</evidence>
<keyword evidence="14" id="KW-0833">Ubl conjugation pathway</keyword>
<evidence type="ECO:0000256" key="22">
    <source>
        <dbReference type="RuleBase" id="RU004914"/>
    </source>
</evidence>
<dbReference type="EMBL" id="JBAMMX010000005">
    <property type="protein sequence ID" value="KAK6939518.1"/>
    <property type="molecule type" value="Genomic_DNA"/>
</dbReference>
<dbReference type="GO" id="GO:0061630">
    <property type="term" value="F:ubiquitin protein ligase activity"/>
    <property type="evidence" value="ECO:0007669"/>
    <property type="project" value="UniProtKB-EC"/>
</dbReference>
<accession>A0AAN8VQW5</accession>
<dbReference type="GO" id="GO:0006412">
    <property type="term" value="P:translation"/>
    <property type="evidence" value="ECO:0007669"/>
    <property type="project" value="InterPro"/>
</dbReference>
<dbReference type="PROSITE" id="PS50089">
    <property type="entry name" value="ZF_RING_2"/>
    <property type="match status" value="1"/>
</dbReference>
<comment type="function">
    <text evidence="3">Might act as an E3 ubiquitin-protein ligase, or as part of E3 complex, which accepts ubiquitin from specific E2 ubiquitin-conjugating enzymes and then transfers it to substrates.</text>
</comment>
<keyword evidence="13 20" id="KW-0863">Zinc-finger</keyword>
<evidence type="ECO:0000256" key="11">
    <source>
        <dbReference type="ARBA" id="ARBA00022723"/>
    </source>
</evidence>
<feature type="transmembrane region" description="Helical" evidence="22">
    <location>
        <begin position="120"/>
        <end position="137"/>
    </location>
</feature>
<gene>
    <name evidence="26" type="ORF">RJ641_029049</name>
</gene>
<evidence type="ECO:0000256" key="7">
    <source>
        <dbReference type="ARBA" id="ARBA00005884"/>
    </source>
</evidence>
<feature type="domain" description="RING-type" evidence="25">
    <location>
        <begin position="844"/>
        <end position="1058"/>
    </location>
</feature>
<keyword evidence="12" id="KW-0677">Repeat</keyword>
<evidence type="ECO:0000256" key="14">
    <source>
        <dbReference type="ARBA" id="ARBA00022786"/>
    </source>
</evidence>
<evidence type="ECO:0000256" key="15">
    <source>
        <dbReference type="ARBA" id="ARBA00022833"/>
    </source>
</evidence>
<evidence type="ECO:0000256" key="1">
    <source>
        <dbReference type="ARBA" id="ARBA00001798"/>
    </source>
</evidence>
<dbReference type="CDD" id="cd20346">
    <property type="entry name" value="BRcat_RBR_ANKIB1"/>
    <property type="match status" value="1"/>
</dbReference>
<sequence length="1297" mass="145073">METPLLTSTDINNHQVVVEEEGKAKRFGRQFCYESKKLWHLAGPAIFTAITQYSLGALTQTFAGLVGELELAAVSVENSVIAGLAFGVMLGMGSALETLCGQAYGAGRIRMLGIYMQRSWVILLTTACVLTPIYIFAPPILEWIGETTEISEAAGKFALWMLPQLFAYALNFPIQKFLQAQRKVFVMAWVSAVVLVLHAVFSWLLIFTFDMGLVGAAIMLNTSWWLIVIGQVLYIFITKSDGAWSGFSWLAFADLWGFVKLSMASAVMLCLEFWYLMILVVITGRLENPLIPVDAISICMNINGWDAMIAIGFNAAISVRVSNELGAHNAPQAKFAVLVVSMTSVSVGVVMMAIVLITRDWFPYLFTTSTAVAEETSKLAYLLAITVLLNSLQPVLSGVAVGAGWQAVVAYINIACYYIVGLPAGILLGFTFDLGAEGIWGGMIGGIVLQTIILVIITSLTNWNKEQMRRVSSTIRLLLLSLYEQASNQDFDFKRGDISILLYVGKREMAFSISTLTSSFSSLSFSSQVSSKPQSLTISRPKSLSILQSVTKARRLSVVASAAVATPPAESETLNLKKYVKSRLPGGFAAQTLIGTGRRKCSIARVVLQEGTGKVIINYRDAKEYLQGNPLWLQYVKVPLVTLGYENSYDVFVKAHGGGLSGQAQAISLGIARALLKVSEDHRRPLRKEGLLTRDSRVVERKKVGLKKARKAPQYSKLMEDFGSSGDDDYFPDEDYNDYEEDDQDSLDDFQEQEKALDSDRGNNSSCKVITKESLLAAQREDLRRVMELLSLGEHHSRTLLIYHRWDVERVFSVLVEKGKEKLFGEAGIPVVEPHNLTNLQLLGTVMCTVCMDEVSAKNLTTMDCGHCFCNTCWTEHFIVKINEGQSRRIRCMAHKCNAVCDEAKIRSLVTSRDPDVAEKFDRFLLESYIEDNKRVKWCPSVPHCGNAIRIEDDEFCEVECVCGLQFCFSCSSEAHSPCSCLMWELWSKKCWDESETVNWITVNTKPCPKCHKPVEKNGGCNLVNCICGQNFCWLCGDATGSEHTWSSIAGHSCGRYTNDEVMKTERAKNDLHRYIHYHDRYKAHTDSLKLETKLEETIQEKLSVLEQRALRCKDFSWVTNGAYRLFRSRRVLSYSYIFAYFMFGDEMFKNEMTKEQREIKQNLFEDQQQQLEANVENLSKILEGPFDEYPEDKLWDLRMQTVALSSMVNNRCQKMYDCIENDLLGALEHTIHIIAPYRSKGVEKASELGGGKACRMERSSGLEDQMRDALRGNVLGGSLADNLFDLSLLVEVTTNS</sequence>
<dbReference type="GO" id="GO:1990961">
    <property type="term" value="P:xenobiotic detoxification by transmembrane export across the plasma membrane"/>
    <property type="evidence" value="ECO:0007669"/>
    <property type="project" value="InterPro"/>
</dbReference>
<evidence type="ECO:0000256" key="12">
    <source>
        <dbReference type="ARBA" id="ARBA00022737"/>
    </source>
</evidence>
<dbReference type="CDD" id="cd13132">
    <property type="entry name" value="MATE_eukaryotic"/>
    <property type="match status" value="1"/>
</dbReference>
<evidence type="ECO:0000256" key="20">
    <source>
        <dbReference type="PROSITE-ProRule" id="PRU00175"/>
    </source>
</evidence>
<dbReference type="PROSITE" id="PS51873">
    <property type="entry name" value="TRIAD"/>
    <property type="match status" value="1"/>
</dbReference>
<dbReference type="SMART" id="SM00647">
    <property type="entry name" value="IBR"/>
    <property type="match status" value="2"/>
</dbReference>
<dbReference type="GO" id="GO:0016020">
    <property type="term" value="C:membrane"/>
    <property type="evidence" value="ECO:0007669"/>
    <property type="project" value="UniProtKB-SubCell"/>
</dbReference>
<feature type="transmembrane region" description="Helical" evidence="22">
    <location>
        <begin position="186"/>
        <end position="207"/>
    </location>
</feature>
<keyword evidence="18 22" id="KW-0472">Membrane</keyword>
<dbReference type="PROSITE" id="PS00360">
    <property type="entry name" value="RIBOSOMAL_S9"/>
    <property type="match status" value="1"/>
</dbReference>
<evidence type="ECO:0000256" key="4">
    <source>
        <dbReference type="ARBA" id="ARBA00004141"/>
    </source>
</evidence>